<dbReference type="PANTHER" id="PTHR43563">
    <property type="entry name" value="AMINE OXIDASE"/>
    <property type="match status" value="1"/>
</dbReference>
<accession>A0A363NX72</accession>
<dbReference type="InterPro" id="IPR036188">
    <property type="entry name" value="FAD/NAD-bd_sf"/>
</dbReference>
<evidence type="ECO:0000256" key="1">
    <source>
        <dbReference type="ARBA" id="ARBA00005995"/>
    </source>
</evidence>
<dbReference type="SUPFAM" id="SSF54373">
    <property type="entry name" value="FAD-linked reductases, C-terminal domain"/>
    <property type="match status" value="1"/>
</dbReference>
<proteinExistence type="inferred from homology"/>
<reference evidence="4 5" key="1">
    <citation type="submission" date="2018-04" db="EMBL/GenBank/DDBJ databases">
        <title>Sphingobacterium sp. M46 Genome.</title>
        <authorList>
            <person name="Cheng J."/>
            <person name="Li Y."/>
        </authorList>
    </citation>
    <scope>NUCLEOTIDE SEQUENCE [LARGE SCALE GENOMIC DNA]</scope>
    <source>
        <strain evidence="4 5">M46</strain>
    </source>
</reference>
<dbReference type="Gene3D" id="3.50.50.60">
    <property type="entry name" value="FAD/NAD(P)-binding domain"/>
    <property type="match status" value="2"/>
</dbReference>
<keyword evidence="2" id="KW-0812">Transmembrane</keyword>
<evidence type="ECO:0000313" key="4">
    <source>
        <dbReference type="EMBL" id="PUV25318.1"/>
    </source>
</evidence>
<organism evidence="4 5">
    <name type="scientific">Sphingobacterium athyrii</name>
    <dbReference type="NCBI Taxonomy" id="2152717"/>
    <lineage>
        <taxon>Bacteria</taxon>
        <taxon>Pseudomonadati</taxon>
        <taxon>Bacteroidota</taxon>
        <taxon>Sphingobacteriia</taxon>
        <taxon>Sphingobacteriales</taxon>
        <taxon>Sphingobacteriaceae</taxon>
        <taxon>Sphingobacterium</taxon>
    </lineage>
</organism>
<protein>
    <submittedName>
        <fullName evidence="4">Amine oxidase</fullName>
    </submittedName>
</protein>
<feature type="domain" description="Amine oxidase" evidence="3">
    <location>
        <begin position="98"/>
        <end position="351"/>
    </location>
</feature>
<feature type="transmembrane region" description="Helical" evidence="2">
    <location>
        <begin position="7"/>
        <end position="24"/>
    </location>
</feature>
<evidence type="ECO:0000259" key="3">
    <source>
        <dbReference type="Pfam" id="PF01593"/>
    </source>
</evidence>
<keyword evidence="2" id="KW-1133">Transmembrane helix</keyword>
<sequence length="351" mass="39150">MEQKEEIVIIGGGLSGLVLAYLLSKRNIRTTVLEAAPRLGGRIHTIEGTLGTPLELGATWLSDMHTNLINLLEELGLNKYPQYSKGISLFQTKSFEPPQKFDVPESENPSYRIAGGTQELINALAQKLPTNSIHLKNKVTSIVEEKDYLIIETTKGHKYFSTMAVLCMPPQLIENQISFLPELPVSLTNILSKVHTWMGGALKFTLEYDRPFWKDNGYSGMLFSHSGIITEMYDHTNFEESKFGFTGFLNGSAASYLPNVRKENVVLQLTNLLGSQASNPVSYFDKIWTDEFILGGSQIIQRPHQFNGHPLLLEHYLKDKLLFCATETATEYAGYMEGAVVAAQRAAAQIL</sequence>
<dbReference type="InterPro" id="IPR002937">
    <property type="entry name" value="Amino_oxidase"/>
</dbReference>
<evidence type="ECO:0000313" key="5">
    <source>
        <dbReference type="Proteomes" id="UP000250831"/>
    </source>
</evidence>
<gene>
    <name evidence="4" type="ORF">DCO56_10360</name>
</gene>
<keyword evidence="5" id="KW-1185">Reference proteome</keyword>
<dbReference type="RefSeq" id="WP_108633653.1">
    <property type="nucleotide sequence ID" value="NZ_QCXX01000002.1"/>
</dbReference>
<dbReference type="PANTHER" id="PTHR43563:SF1">
    <property type="entry name" value="AMINE OXIDASE [FLAVIN-CONTAINING] B"/>
    <property type="match status" value="1"/>
</dbReference>
<dbReference type="EMBL" id="QCXX01000002">
    <property type="protein sequence ID" value="PUV25318.1"/>
    <property type="molecule type" value="Genomic_DNA"/>
</dbReference>
<dbReference type="GO" id="GO:0016491">
    <property type="term" value="F:oxidoreductase activity"/>
    <property type="evidence" value="ECO:0007669"/>
    <property type="project" value="InterPro"/>
</dbReference>
<dbReference type="OrthoDB" id="56323at2"/>
<name>A0A363NX72_9SPHI</name>
<dbReference type="Pfam" id="PF01593">
    <property type="entry name" value="Amino_oxidase"/>
    <property type="match status" value="2"/>
</dbReference>
<feature type="domain" description="Amine oxidase" evidence="3">
    <location>
        <begin position="14"/>
        <end position="84"/>
    </location>
</feature>
<dbReference type="SUPFAM" id="SSF51905">
    <property type="entry name" value="FAD/NAD(P)-binding domain"/>
    <property type="match status" value="1"/>
</dbReference>
<comment type="caution">
    <text evidence="4">The sequence shown here is derived from an EMBL/GenBank/DDBJ whole genome shotgun (WGS) entry which is preliminary data.</text>
</comment>
<comment type="similarity">
    <text evidence="1">Belongs to the flavin monoamine oxidase family.</text>
</comment>
<dbReference type="Proteomes" id="UP000250831">
    <property type="component" value="Unassembled WGS sequence"/>
</dbReference>
<dbReference type="Gene3D" id="3.90.660.20">
    <property type="entry name" value="Protoporphyrinogen oxidase, mitochondrial, domain 2"/>
    <property type="match status" value="1"/>
</dbReference>
<keyword evidence="2" id="KW-0472">Membrane</keyword>
<evidence type="ECO:0000256" key="2">
    <source>
        <dbReference type="SAM" id="Phobius"/>
    </source>
</evidence>
<dbReference type="InterPro" id="IPR050703">
    <property type="entry name" value="Flavin_MAO"/>
</dbReference>
<dbReference type="AlphaFoldDB" id="A0A363NX72"/>